<dbReference type="GO" id="GO:0052689">
    <property type="term" value="F:carboxylic ester hydrolase activity"/>
    <property type="evidence" value="ECO:0007669"/>
    <property type="project" value="UniProtKB-ARBA"/>
</dbReference>
<dbReference type="SUPFAM" id="SSF53474">
    <property type="entry name" value="alpha/beta-Hydrolases"/>
    <property type="match status" value="1"/>
</dbReference>
<dbReference type="PANTHER" id="PTHR22946">
    <property type="entry name" value="DIENELACTONE HYDROLASE DOMAIN-CONTAINING PROTEIN-RELATED"/>
    <property type="match status" value="1"/>
</dbReference>
<keyword evidence="1 3" id="KW-0378">Hydrolase</keyword>
<protein>
    <submittedName>
        <fullName evidence="3">Alpha/beta fold hydrolase</fullName>
    </submittedName>
</protein>
<proteinExistence type="predicted"/>
<evidence type="ECO:0000313" key="3">
    <source>
        <dbReference type="EMBL" id="RGE56510.1"/>
    </source>
</evidence>
<sequence length="250" mass="28631">MKKRELTIAHHGRDVHGYFYEPDTKEYPLIIMSHGYNGHKSDFDISAEYFANNGIGAVCYTFCGGSVRDESGFHTTEMTLFTEEEDLCAVLDEVLTWDQVKKEEIFLFGGSQGGLISAMAAADRKDDVKGLILLFPAFCIADNWNSRFKREDDIPSKLELWGMELGNKFFRTLRGFDLHTYISRFERPVLIMHGDRDEVVPLSYSESAAEEYEEAKLEVFAGEIHGFTDNGNRRMEAMTMYFIHDLIGRE</sequence>
<dbReference type="InterPro" id="IPR029058">
    <property type="entry name" value="AB_hydrolase_fold"/>
</dbReference>
<dbReference type="Proteomes" id="UP000260812">
    <property type="component" value="Unassembled WGS sequence"/>
</dbReference>
<accession>A0A3E3HXG1</accession>
<feature type="domain" description="Serine aminopeptidase S33" evidence="2">
    <location>
        <begin position="29"/>
        <end position="150"/>
    </location>
</feature>
<dbReference type="GeneID" id="97989789"/>
<evidence type="ECO:0000313" key="4">
    <source>
        <dbReference type="Proteomes" id="UP000260812"/>
    </source>
</evidence>
<dbReference type="RefSeq" id="WP_117545538.1">
    <property type="nucleotide sequence ID" value="NZ_JBKUNB010000018.1"/>
</dbReference>
<dbReference type="EMBL" id="QVLV01000024">
    <property type="protein sequence ID" value="RGE56510.1"/>
    <property type="molecule type" value="Genomic_DNA"/>
</dbReference>
<dbReference type="AlphaFoldDB" id="A0A3E3HXG1"/>
<organism evidence="3 4">
    <name type="scientific">Eisenbergiella massiliensis</name>
    <dbReference type="NCBI Taxonomy" id="1720294"/>
    <lineage>
        <taxon>Bacteria</taxon>
        <taxon>Bacillati</taxon>
        <taxon>Bacillota</taxon>
        <taxon>Clostridia</taxon>
        <taxon>Lachnospirales</taxon>
        <taxon>Lachnospiraceae</taxon>
        <taxon>Eisenbergiella</taxon>
    </lineage>
</organism>
<reference evidence="3" key="1">
    <citation type="submission" date="2018-08" db="EMBL/GenBank/DDBJ databases">
        <title>A genome reference for cultivated species of the human gut microbiota.</title>
        <authorList>
            <person name="Zou Y."/>
            <person name="Xue W."/>
            <person name="Luo G."/>
        </authorList>
    </citation>
    <scope>NUCLEOTIDE SEQUENCE [LARGE SCALE GENOMIC DNA]</scope>
    <source>
        <strain evidence="3">TF05-5AC</strain>
    </source>
</reference>
<dbReference type="Gene3D" id="3.40.50.1820">
    <property type="entry name" value="alpha/beta hydrolase"/>
    <property type="match status" value="1"/>
</dbReference>
<name>A0A3E3HXG1_9FIRM</name>
<dbReference type="Pfam" id="PF12146">
    <property type="entry name" value="Hydrolase_4"/>
    <property type="match status" value="1"/>
</dbReference>
<dbReference type="PANTHER" id="PTHR22946:SF9">
    <property type="entry name" value="POLYKETIDE TRANSFERASE AF380"/>
    <property type="match status" value="1"/>
</dbReference>
<dbReference type="InterPro" id="IPR022742">
    <property type="entry name" value="Hydrolase_4"/>
</dbReference>
<evidence type="ECO:0000259" key="2">
    <source>
        <dbReference type="Pfam" id="PF12146"/>
    </source>
</evidence>
<dbReference type="InterPro" id="IPR050261">
    <property type="entry name" value="FrsA_esterase"/>
</dbReference>
<keyword evidence="4" id="KW-1185">Reference proteome</keyword>
<evidence type="ECO:0000256" key="1">
    <source>
        <dbReference type="ARBA" id="ARBA00022801"/>
    </source>
</evidence>
<gene>
    <name evidence="3" type="ORF">DXC51_23765</name>
</gene>
<comment type="caution">
    <text evidence="3">The sequence shown here is derived from an EMBL/GenBank/DDBJ whole genome shotgun (WGS) entry which is preliminary data.</text>
</comment>